<gene>
    <name evidence="2" type="ORF">ACE3NQ_06540</name>
</gene>
<protein>
    <submittedName>
        <fullName evidence="2">Uncharacterized protein</fullName>
    </submittedName>
</protein>
<feature type="region of interest" description="Disordered" evidence="1">
    <location>
        <begin position="1"/>
        <end position="22"/>
    </location>
</feature>
<sequence>MKPKPGIRRKTRKNRLGYGKPLLKRRRVRKLKARKRGLVRRKRTPGQARKRRILRRKRHVRPRDFTVPVEAPHIPAPAPGVDPQALEPAAALPHDGTAFNKGYEDAYEEGFNQGFSKGYEEGSSLANQA</sequence>
<name>A0ABV5B4F9_9BACL</name>
<accession>A0ABV5B4F9</accession>
<feature type="compositionally biased region" description="Basic residues" evidence="1">
    <location>
        <begin position="1"/>
        <end position="15"/>
    </location>
</feature>
<keyword evidence="3" id="KW-1185">Reference proteome</keyword>
<dbReference type="EMBL" id="JBHILM010000005">
    <property type="protein sequence ID" value="MFB5680565.1"/>
    <property type="molecule type" value="Genomic_DNA"/>
</dbReference>
<evidence type="ECO:0000313" key="3">
    <source>
        <dbReference type="Proteomes" id="UP001580407"/>
    </source>
</evidence>
<feature type="region of interest" description="Disordered" evidence="1">
    <location>
        <begin position="58"/>
        <end position="103"/>
    </location>
</feature>
<dbReference type="Proteomes" id="UP001580407">
    <property type="component" value="Unassembled WGS sequence"/>
</dbReference>
<reference evidence="2 3" key="1">
    <citation type="submission" date="2024-09" db="EMBL/GenBank/DDBJ databases">
        <authorList>
            <person name="Ruan L."/>
        </authorList>
    </citation>
    <scope>NUCLEOTIDE SEQUENCE [LARGE SCALE GENOMIC DNA]</scope>
    <source>
        <strain evidence="2 3">D33</strain>
    </source>
</reference>
<organism evidence="2 3">
    <name type="scientific">Paenibacillus terreus</name>
    <dbReference type="NCBI Taxonomy" id="1387834"/>
    <lineage>
        <taxon>Bacteria</taxon>
        <taxon>Bacillati</taxon>
        <taxon>Bacillota</taxon>
        <taxon>Bacilli</taxon>
        <taxon>Bacillales</taxon>
        <taxon>Paenibacillaceae</taxon>
        <taxon>Paenibacillus</taxon>
    </lineage>
</organism>
<comment type="caution">
    <text evidence="2">The sequence shown here is derived from an EMBL/GenBank/DDBJ whole genome shotgun (WGS) entry which is preliminary data.</text>
</comment>
<evidence type="ECO:0000256" key="1">
    <source>
        <dbReference type="SAM" id="MobiDB-lite"/>
    </source>
</evidence>
<dbReference type="RefSeq" id="WP_375524363.1">
    <property type="nucleotide sequence ID" value="NZ_JBHILM010000005.1"/>
</dbReference>
<proteinExistence type="predicted"/>
<evidence type="ECO:0000313" key="2">
    <source>
        <dbReference type="EMBL" id="MFB5680565.1"/>
    </source>
</evidence>